<dbReference type="Proteomes" id="UP001154114">
    <property type="component" value="Chromosome 30"/>
</dbReference>
<gene>
    <name evidence="1" type="ORF">CINC_LOCUS9902</name>
</gene>
<evidence type="ECO:0000313" key="1">
    <source>
        <dbReference type="EMBL" id="CAD0206921.1"/>
    </source>
</evidence>
<reference evidence="1" key="1">
    <citation type="submission" date="2021-12" db="EMBL/GenBank/DDBJ databases">
        <authorList>
            <person name="King R."/>
        </authorList>
    </citation>
    <scope>NUCLEOTIDE SEQUENCE</scope>
</reference>
<protein>
    <submittedName>
        <fullName evidence="1">Uncharacterized protein</fullName>
    </submittedName>
</protein>
<dbReference type="AlphaFoldDB" id="A0A9N8L112"/>
<organism evidence="1 2">
    <name type="scientific">Chrysodeixis includens</name>
    <name type="common">Soybean looper</name>
    <name type="synonym">Pseudoplusia includens</name>
    <dbReference type="NCBI Taxonomy" id="689277"/>
    <lineage>
        <taxon>Eukaryota</taxon>
        <taxon>Metazoa</taxon>
        <taxon>Ecdysozoa</taxon>
        <taxon>Arthropoda</taxon>
        <taxon>Hexapoda</taxon>
        <taxon>Insecta</taxon>
        <taxon>Pterygota</taxon>
        <taxon>Neoptera</taxon>
        <taxon>Endopterygota</taxon>
        <taxon>Lepidoptera</taxon>
        <taxon>Glossata</taxon>
        <taxon>Ditrysia</taxon>
        <taxon>Noctuoidea</taxon>
        <taxon>Noctuidae</taxon>
        <taxon>Plusiinae</taxon>
        <taxon>Chrysodeixis</taxon>
    </lineage>
</organism>
<sequence>MADDGPDRDVVMAASAGERLRHVDLTAPSSRVKSLCPDSGPMSVSAASVTMTPASYAGHIIAHKRVLTQVHSLFLYSHSPMGRQSDTTGERSSAGYTFLRDIRNTEAVI</sequence>
<evidence type="ECO:0000313" key="2">
    <source>
        <dbReference type="Proteomes" id="UP001154114"/>
    </source>
</evidence>
<proteinExistence type="predicted"/>
<keyword evidence="2" id="KW-1185">Reference proteome</keyword>
<dbReference type="OrthoDB" id="7508695at2759"/>
<name>A0A9N8L112_CHRIL</name>
<accession>A0A9N8L112</accession>
<dbReference type="EMBL" id="LR824033">
    <property type="protein sequence ID" value="CAD0206921.1"/>
    <property type="molecule type" value="Genomic_DNA"/>
</dbReference>